<dbReference type="Pfam" id="PF01778">
    <property type="entry name" value="Ribosomal_L28e"/>
    <property type="match status" value="1"/>
</dbReference>
<keyword evidence="7" id="KW-1185">Reference proteome</keyword>
<evidence type="ECO:0000256" key="4">
    <source>
        <dbReference type="SAM" id="MobiDB-lite"/>
    </source>
</evidence>
<dbReference type="Gene3D" id="3.30.390.110">
    <property type="match status" value="1"/>
</dbReference>
<dbReference type="AlphaFoldDB" id="A0A0D2FS28"/>
<dbReference type="GO" id="GO:1990904">
    <property type="term" value="C:ribonucleoprotein complex"/>
    <property type="evidence" value="ECO:0007669"/>
    <property type="project" value="UniProtKB-KW"/>
</dbReference>
<feature type="compositionally biased region" description="Basic residues" evidence="4">
    <location>
        <begin position="71"/>
        <end position="87"/>
    </location>
</feature>
<evidence type="ECO:0000259" key="5">
    <source>
        <dbReference type="Pfam" id="PF01778"/>
    </source>
</evidence>
<protein>
    <recommendedName>
        <fullName evidence="5">Ribosomal eL28/Mak16 domain-containing protein</fullName>
    </recommendedName>
</protein>
<keyword evidence="3" id="KW-0687">Ribonucleoprotein</keyword>
<evidence type="ECO:0000256" key="1">
    <source>
        <dbReference type="ARBA" id="ARBA00007926"/>
    </source>
</evidence>
<keyword evidence="2" id="KW-0689">Ribosomal protein</keyword>
<dbReference type="FunFam" id="3.30.390.110:FF:000002">
    <property type="entry name" value="60S ribosomal protein L28"/>
    <property type="match status" value="1"/>
</dbReference>
<feature type="region of interest" description="Disordered" evidence="4">
    <location>
        <begin position="127"/>
        <end position="152"/>
    </location>
</feature>
<dbReference type="GO" id="GO:0003735">
    <property type="term" value="F:structural constituent of ribosome"/>
    <property type="evidence" value="ECO:0007669"/>
    <property type="project" value="InterPro"/>
</dbReference>
<dbReference type="GO" id="GO:0005840">
    <property type="term" value="C:ribosome"/>
    <property type="evidence" value="ECO:0007669"/>
    <property type="project" value="UniProtKB-KW"/>
</dbReference>
<dbReference type="EMBL" id="KN846957">
    <property type="protein sequence ID" value="KIW71133.1"/>
    <property type="molecule type" value="Genomic_DNA"/>
</dbReference>
<dbReference type="GO" id="GO:0006412">
    <property type="term" value="P:translation"/>
    <property type="evidence" value="ECO:0007669"/>
    <property type="project" value="InterPro"/>
</dbReference>
<evidence type="ECO:0000256" key="3">
    <source>
        <dbReference type="ARBA" id="ARBA00023274"/>
    </source>
</evidence>
<gene>
    <name evidence="6" type="ORF">PV04_03337</name>
</gene>
<reference evidence="6 7" key="1">
    <citation type="submission" date="2015-01" db="EMBL/GenBank/DDBJ databases">
        <title>The Genome Sequence of Capronia semiimmersa CBS27337.</title>
        <authorList>
            <consortium name="The Broad Institute Genomics Platform"/>
            <person name="Cuomo C."/>
            <person name="de Hoog S."/>
            <person name="Gorbushina A."/>
            <person name="Stielow B."/>
            <person name="Teixiera M."/>
            <person name="Abouelleil A."/>
            <person name="Chapman S.B."/>
            <person name="Priest M."/>
            <person name="Young S.K."/>
            <person name="Wortman J."/>
            <person name="Nusbaum C."/>
            <person name="Birren B."/>
        </authorList>
    </citation>
    <scope>NUCLEOTIDE SEQUENCE [LARGE SCALE GENOMIC DNA]</scope>
    <source>
        <strain evidence="6 7">CBS 27337</strain>
    </source>
</reference>
<feature type="compositionally biased region" description="Polar residues" evidence="4">
    <location>
        <begin position="88"/>
        <end position="97"/>
    </location>
</feature>
<evidence type="ECO:0000256" key="2">
    <source>
        <dbReference type="ARBA" id="ARBA00022980"/>
    </source>
</evidence>
<dbReference type="InterPro" id="IPR002672">
    <property type="entry name" value="Ribosomal_eL28"/>
</dbReference>
<accession>A0A0D2FS28</accession>
<dbReference type="STRING" id="5601.A0A0D2FS28"/>
<feature type="region of interest" description="Disordered" evidence="4">
    <location>
        <begin position="63"/>
        <end position="97"/>
    </location>
</feature>
<dbReference type="InterPro" id="IPR029004">
    <property type="entry name" value="Ribosomal_eL28/Mak16"/>
</dbReference>
<proteinExistence type="inferred from homology"/>
<evidence type="ECO:0000313" key="7">
    <source>
        <dbReference type="Proteomes" id="UP000054266"/>
    </source>
</evidence>
<dbReference type="Proteomes" id="UP000054266">
    <property type="component" value="Unassembled WGS sequence"/>
</dbReference>
<dbReference type="HOGENOM" id="CLU_106801_0_0_1"/>
<organism evidence="6 7">
    <name type="scientific">Phialophora macrospora</name>
    <dbReference type="NCBI Taxonomy" id="1851006"/>
    <lineage>
        <taxon>Eukaryota</taxon>
        <taxon>Fungi</taxon>
        <taxon>Dikarya</taxon>
        <taxon>Ascomycota</taxon>
        <taxon>Pezizomycotina</taxon>
        <taxon>Eurotiomycetes</taxon>
        <taxon>Chaetothyriomycetidae</taxon>
        <taxon>Chaetothyriales</taxon>
        <taxon>Herpotrichiellaceae</taxon>
        <taxon>Phialophora</taxon>
    </lineage>
</organism>
<sequence>MSERPNISADLIWEVVRNNNAYLVKSKQHGGFQFSRDPFNLTNKHSRKHAGFVNDKAVSILPGENGGVTLKTKKSGNAHKPASHHNTHTFGKTTSNRKVYKNVADAVAKNSYRGDLNSYAVARASAIKDSQRVKKDTPEKKPRGQQAKKTAA</sequence>
<feature type="domain" description="Ribosomal eL28/Mak16" evidence="5">
    <location>
        <begin position="11"/>
        <end position="129"/>
    </location>
</feature>
<comment type="similarity">
    <text evidence="1">Belongs to the eukaryotic ribosomal protein eL28 family.</text>
</comment>
<feature type="compositionally biased region" description="Basic and acidic residues" evidence="4">
    <location>
        <begin position="129"/>
        <end position="142"/>
    </location>
</feature>
<name>A0A0D2FS28_9EURO</name>
<dbReference type="PANTHER" id="PTHR10544">
    <property type="entry name" value="60S RIBOSOMAL PROTEIN L28"/>
    <property type="match status" value="1"/>
</dbReference>
<evidence type="ECO:0000313" key="6">
    <source>
        <dbReference type="EMBL" id="KIW71133.1"/>
    </source>
</evidence>